<proteinExistence type="predicted"/>
<dbReference type="PROSITE" id="PS51154">
    <property type="entry name" value="MACRO"/>
    <property type="match status" value="1"/>
</dbReference>
<dbReference type="Pfam" id="PF01661">
    <property type="entry name" value="Macro"/>
    <property type="match status" value="1"/>
</dbReference>
<reference evidence="2" key="1">
    <citation type="submission" date="2016-03" db="EMBL/GenBank/DDBJ databases">
        <authorList>
            <person name="Borrel G."/>
            <person name="Mccann A."/>
            <person name="O'Toole P.W."/>
        </authorList>
    </citation>
    <scope>NUCLEOTIDE SEQUENCE</scope>
    <source>
        <strain evidence="2">183</strain>
    </source>
</reference>
<evidence type="ECO:0000259" key="1">
    <source>
        <dbReference type="PROSITE" id="PS51154"/>
    </source>
</evidence>
<dbReference type="Proteomes" id="UP000752814">
    <property type="component" value="Unassembled WGS sequence"/>
</dbReference>
<evidence type="ECO:0000313" key="2">
    <source>
        <dbReference type="EMBL" id="TQS83481.1"/>
    </source>
</evidence>
<dbReference type="PANTHER" id="PTHR11106:SF27">
    <property type="entry name" value="MACRO DOMAIN-CONTAINING PROTEIN"/>
    <property type="match status" value="1"/>
</dbReference>
<dbReference type="AlphaFoldDB" id="A0A8J8TEZ1"/>
<evidence type="ECO:0000313" key="3">
    <source>
        <dbReference type="Proteomes" id="UP000752814"/>
    </source>
</evidence>
<dbReference type="InterPro" id="IPR043472">
    <property type="entry name" value="Macro_dom-like"/>
</dbReference>
<comment type="caution">
    <text evidence="2">The sequence shown here is derived from an EMBL/GenBank/DDBJ whole genome shotgun (WGS) entry which is preliminary data.</text>
</comment>
<gene>
    <name evidence="2" type="ORF">A3207_07760</name>
</gene>
<dbReference type="SMART" id="SM00506">
    <property type="entry name" value="A1pp"/>
    <property type="match status" value="1"/>
</dbReference>
<dbReference type="InterPro" id="IPR002589">
    <property type="entry name" value="Macro_dom"/>
</dbReference>
<dbReference type="PANTHER" id="PTHR11106">
    <property type="entry name" value="GANGLIOSIDE INDUCED DIFFERENTIATION ASSOCIATED PROTEIN 2-RELATED"/>
    <property type="match status" value="1"/>
</dbReference>
<protein>
    <submittedName>
        <fullName evidence="2">Appr-1-p processing enzyme family domain-containing protein</fullName>
    </submittedName>
</protein>
<feature type="domain" description="Macro" evidence="1">
    <location>
        <begin position="68"/>
        <end position="255"/>
    </location>
</feature>
<dbReference type="SMR" id="A0A8J8TEZ1"/>
<dbReference type="NCBIfam" id="NF003163">
    <property type="entry name" value="PRK04143.1"/>
    <property type="match status" value="1"/>
</dbReference>
<dbReference type="CDD" id="cd02908">
    <property type="entry name" value="Macro_OAADPr_deacetylase"/>
    <property type="match status" value="1"/>
</dbReference>
<name>A0A8J8TEZ1_9ARCH</name>
<accession>A0A8J8TEZ1</accession>
<dbReference type="Gene3D" id="3.40.220.10">
    <property type="entry name" value="Leucine Aminopeptidase, subunit E, domain 1"/>
    <property type="match status" value="1"/>
</dbReference>
<dbReference type="EMBL" id="LVVT01000010">
    <property type="protein sequence ID" value="TQS83481.1"/>
    <property type="molecule type" value="Genomic_DNA"/>
</dbReference>
<dbReference type="RefSeq" id="WP_400256424.1">
    <property type="nucleotide sequence ID" value="NZ_CAYAYE010000024.1"/>
</dbReference>
<dbReference type="SUPFAM" id="SSF52949">
    <property type="entry name" value="Macro domain-like"/>
    <property type="match status" value="1"/>
</dbReference>
<sequence length="255" mass="28944">MKQEERLQWLIEHLLQENKDCRDVPSSEHERKQLLRDLMNIRTPNQVSKEFLEIQDEYLSEELSKKKITSLNDLSPIDEHIYIWKGDITTLAVDAIVNAANSSLLGCFIPGHACIDNAIHSAAGVQLRLACSDLMTKQGGREPPGTAKITFAYNLPSQYVIHTVGPMIQNEVTQKDRELLESCYISCLNIAADHDVKSIAFCCISTGEFHFPNYDAAKIAVNSVKGFLKTHKMNVIFNVFKEVDYDIYRRLLKTN</sequence>
<organism evidence="2 3">
    <name type="scientific">Candidatus Methanomassiliicoccus intestinalis</name>
    <dbReference type="NCBI Taxonomy" id="1406512"/>
    <lineage>
        <taxon>Archaea</taxon>
        <taxon>Methanobacteriati</taxon>
        <taxon>Thermoplasmatota</taxon>
        <taxon>Thermoplasmata</taxon>
        <taxon>Methanomassiliicoccales</taxon>
        <taxon>Methanomassiliicoccaceae</taxon>
        <taxon>Methanomassiliicoccus</taxon>
    </lineage>
</organism>